<comment type="caution">
    <text evidence="1">The sequence shown here is derived from an EMBL/GenBank/DDBJ whole genome shotgun (WGS) entry which is preliminary data.</text>
</comment>
<accession>A0A329MEZ5</accession>
<dbReference type="AlphaFoldDB" id="A0A329MEZ5"/>
<evidence type="ECO:0000313" key="2">
    <source>
        <dbReference type="Proteomes" id="UP000250369"/>
    </source>
</evidence>
<evidence type="ECO:0000313" key="1">
    <source>
        <dbReference type="EMBL" id="RAV18510.1"/>
    </source>
</evidence>
<keyword evidence="2" id="KW-1185">Reference proteome</keyword>
<dbReference type="Proteomes" id="UP000250369">
    <property type="component" value="Unassembled WGS sequence"/>
</dbReference>
<name>A0A329MEZ5_9BACL</name>
<dbReference type="EMBL" id="QMFB01000016">
    <property type="protein sequence ID" value="RAV18510.1"/>
    <property type="molecule type" value="Genomic_DNA"/>
</dbReference>
<organism evidence="1 2">
    <name type="scientific">Paenibacillus contaminans</name>
    <dbReference type="NCBI Taxonomy" id="450362"/>
    <lineage>
        <taxon>Bacteria</taxon>
        <taxon>Bacillati</taxon>
        <taxon>Bacillota</taxon>
        <taxon>Bacilli</taxon>
        <taxon>Bacillales</taxon>
        <taxon>Paenibacillaceae</taxon>
        <taxon>Paenibacillus</taxon>
    </lineage>
</organism>
<reference evidence="1 2" key="1">
    <citation type="journal article" date="2009" name="Int. J. Syst. Evol. Microbiol.">
        <title>Paenibacillus contaminans sp. nov., isolated from a contaminated laboratory plate.</title>
        <authorList>
            <person name="Chou J.H."/>
            <person name="Lee J.H."/>
            <person name="Lin M.C."/>
            <person name="Chang P.S."/>
            <person name="Arun A.B."/>
            <person name="Young C.C."/>
            <person name="Chen W.M."/>
        </authorList>
    </citation>
    <scope>NUCLEOTIDE SEQUENCE [LARGE SCALE GENOMIC DNA]</scope>
    <source>
        <strain evidence="1 2">CKOBP-6</strain>
    </source>
</reference>
<proteinExistence type="predicted"/>
<protein>
    <submittedName>
        <fullName evidence="1">Uncharacterized protein</fullName>
    </submittedName>
</protein>
<gene>
    <name evidence="1" type="ORF">DQG23_24720</name>
</gene>
<sequence>MSCTYSFCSEPGAFSRNGCGYFADADCSSVSVIMLMRSFFAFTGKQAAGSAPWIWETKRYHLCGRNERNERLT</sequence>